<feature type="active site" evidence="7">
    <location>
        <position position="59"/>
    </location>
</feature>
<dbReference type="PROSITE" id="PS51462">
    <property type="entry name" value="NUDIX"/>
    <property type="match status" value="1"/>
</dbReference>
<evidence type="ECO:0000313" key="10">
    <source>
        <dbReference type="Proteomes" id="UP000028680"/>
    </source>
</evidence>
<dbReference type="InterPro" id="IPR011876">
    <property type="entry name" value="IsopentenylPP_isomerase_typ1"/>
</dbReference>
<evidence type="ECO:0000256" key="1">
    <source>
        <dbReference type="ARBA" id="ARBA00004826"/>
    </source>
</evidence>
<dbReference type="CDD" id="cd02885">
    <property type="entry name" value="NUDIX_IPP_Isomerase"/>
    <property type="match status" value="1"/>
</dbReference>
<organism evidence="9 10">
    <name type="scientific">Planktomarina temperata RCA23</name>
    <dbReference type="NCBI Taxonomy" id="666509"/>
    <lineage>
        <taxon>Bacteria</taxon>
        <taxon>Pseudomonadati</taxon>
        <taxon>Pseudomonadota</taxon>
        <taxon>Alphaproteobacteria</taxon>
        <taxon>Rhodobacterales</taxon>
        <taxon>Paracoccaceae</taxon>
        <taxon>Planktomarina</taxon>
    </lineage>
</organism>
<keyword evidence="10" id="KW-1185">Reference proteome</keyword>
<comment type="similarity">
    <text evidence="2">Belongs to the IPP isomerase type 1 family.</text>
</comment>
<dbReference type="InterPro" id="IPR015797">
    <property type="entry name" value="NUDIX_hydrolase-like_dom_sf"/>
</dbReference>
<protein>
    <recommendedName>
        <fullName evidence="3 6">Isopentenyl-diphosphate delta-isomerase</fullName>
        <ecNumber evidence="3 6">5.3.3.2</ecNumber>
    </recommendedName>
</protein>
<dbReference type="InterPro" id="IPR000086">
    <property type="entry name" value="NUDIX_hydrolase_dom"/>
</dbReference>
<dbReference type="EC" id="5.3.3.2" evidence="3 6"/>
<evidence type="ECO:0000256" key="6">
    <source>
        <dbReference type="NCBIfam" id="TIGR02150"/>
    </source>
</evidence>
<dbReference type="PANTHER" id="PTHR10885">
    <property type="entry name" value="ISOPENTENYL-DIPHOSPHATE DELTA-ISOMERASE"/>
    <property type="match status" value="1"/>
</dbReference>
<reference evidence="9 10" key="1">
    <citation type="journal article" date="2014" name="ISME J.">
        <title>Adaptation of an abundant Roseobacter RCA organism to pelagic systems revealed by genomic and transcriptomic analyses.</title>
        <authorList>
            <person name="Voget S."/>
            <person name="Wemheuer B."/>
            <person name="Brinkhoff T."/>
            <person name="Vollmers J."/>
            <person name="Dietrich S."/>
            <person name="Giebel H.A."/>
            <person name="Beardsley C."/>
            <person name="Sardemann C."/>
            <person name="Bakenhus I."/>
            <person name="Billerbeck S."/>
            <person name="Daniel R."/>
            <person name="Simon M."/>
        </authorList>
    </citation>
    <scope>NUCLEOTIDE SEQUENCE [LARGE SCALE GENOMIC DNA]</scope>
    <source>
        <strain evidence="9 10">RCA23</strain>
    </source>
</reference>
<keyword evidence="4" id="KW-0414">Isoprene biosynthesis</keyword>
<dbReference type="GO" id="GO:0009240">
    <property type="term" value="P:isopentenyl diphosphate biosynthetic process"/>
    <property type="evidence" value="ECO:0007669"/>
    <property type="project" value="TreeGrafter"/>
</dbReference>
<dbReference type="GO" id="GO:0004452">
    <property type="term" value="F:isopentenyl-diphosphate delta-isomerase activity"/>
    <property type="evidence" value="ECO:0007669"/>
    <property type="project" value="UniProtKB-UniRule"/>
</dbReference>
<evidence type="ECO:0000256" key="4">
    <source>
        <dbReference type="ARBA" id="ARBA00023229"/>
    </source>
</evidence>
<dbReference type="EMBL" id="CP003984">
    <property type="protein sequence ID" value="AII85593.1"/>
    <property type="molecule type" value="Genomic_DNA"/>
</dbReference>
<evidence type="ECO:0000256" key="3">
    <source>
        <dbReference type="ARBA" id="ARBA00012057"/>
    </source>
</evidence>
<dbReference type="NCBIfam" id="TIGR02150">
    <property type="entry name" value="IPP_isom_1"/>
    <property type="match status" value="1"/>
</dbReference>
<evidence type="ECO:0000256" key="7">
    <source>
        <dbReference type="PIRSR" id="PIRSR018427-1"/>
    </source>
</evidence>
<dbReference type="GO" id="GO:0005737">
    <property type="term" value="C:cytoplasm"/>
    <property type="evidence" value="ECO:0007669"/>
    <property type="project" value="TreeGrafter"/>
</dbReference>
<evidence type="ECO:0000256" key="2">
    <source>
        <dbReference type="ARBA" id="ARBA00007579"/>
    </source>
</evidence>
<evidence type="ECO:0000313" key="9">
    <source>
        <dbReference type="EMBL" id="AII85593.1"/>
    </source>
</evidence>
<keyword evidence="5 9" id="KW-0413">Isomerase</keyword>
<dbReference type="Gene3D" id="3.90.79.10">
    <property type="entry name" value="Nucleoside Triphosphate Pyrophosphohydrolase"/>
    <property type="match status" value="1"/>
</dbReference>
<dbReference type="NCBIfam" id="NF002995">
    <property type="entry name" value="PRK03759.1"/>
    <property type="match status" value="1"/>
</dbReference>
<dbReference type="Pfam" id="PF00293">
    <property type="entry name" value="NUDIX"/>
    <property type="match status" value="1"/>
</dbReference>
<sequence>MIPAWIDGQLQPVQKLQTHLRGLKHKAVSVFVMRGAETLLQRRAMSKYHTPGLWANACCTHPQWGEAGFDCAQRRLEEELGLADQIPVYRGTVEYRADVGGGMIEHEVVEIFTLQVTQITIRPNPEEVMDHRWQNLKDLTHEIAAQPEVFTPWLKIYLSQHAKAIFGA</sequence>
<dbReference type="PANTHER" id="PTHR10885:SF0">
    <property type="entry name" value="ISOPENTENYL-DIPHOSPHATE DELTA-ISOMERASE"/>
    <property type="match status" value="1"/>
</dbReference>
<name>A0AAN0RG61_9RHOB</name>
<proteinExistence type="inferred from homology"/>
<dbReference type="KEGG" id="ptp:RCA23_c00200"/>
<dbReference type="Proteomes" id="UP000028680">
    <property type="component" value="Chromosome"/>
</dbReference>
<accession>A0AAN0RG61</accession>
<feature type="domain" description="Nudix hydrolase" evidence="8">
    <location>
        <begin position="23"/>
        <end position="156"/>
    </location>
</feature>
<evidence type="ECO:0000256" key="5">
    <source>
        <dbReference type="ARBA" id="ARBA00023235"/>
    </source>
</evidence>
<gene>
    <name evidence="9" type="primary">idi1</name>
    <name evidence="9" type="ORF">RCA23_c00200</name>
</gene>
<comment type="pathway">
    <text evidence="1">Isoprenoid biosynthesis; dimethylallyl diphosphate biosynthesis; dimethylallyl diphosphate from isopentenyl diphosphate: step 1/1.</text>
</comment>
<dbReference type="PIRSF" id="PIRSF018427">
    <property type="entry name" value="Isopntndiph_ism"/>
    <property type="match status" value="1"/>
</dbReference>
<dbReference type="SUPFAM" id="SSF55811">
    <property type="entry name" value="Nudix"/>
    <property type="match status" value="1"/>
</dbReference>
<feature type="active site" evidence="7">
    <location>
        <position position="107"/>
    </location>
</feature>
<evidence type="ECO:0000259" key="8">
    <source>
        <dbReference type="PROSITE" id="PS51462"/>
    </source>
</evidence>
<dbReference type="AlphaFoldDB" id="A0AAN0RG61"/>